<keyword evidence="2" id="KW-0378">Hydrolase</keyword>
<feature type="domain" description="HD" evidence="1">
    <location>
        <begin position="32"/>
        <end position="134"/>
    </location>
</feature>
<protein>
    <submittedName>
        <fullName evidence="3">HD domain-containing protein</fullName>
    </submittedName>
    <submittedName>
        <fullName evidence="2">Phosphohydrolase</fullName>
    </submittedName>
</protein>
<dbReference type="InterPro" id="IPR006674">
    <property type="entry name" value="HD_domain"/>
</dbReference>
<evidence type="ECO:0000259" key="1">
    <source>
        <dbReference type="PROSITE" id="PS51831"/>
    </source>
</evidence>
<proteinExistence type="predicted"/>
<comment type="caution">
    <text evidence="2">The sequence shown here is derived from an EMBL/GenBank/DDBJ whole genome shotgun (WGS) entry which is preliminary data.</text>
</comment>
<dbReference type="SMART" id="SM00471">
    <property type="entry name" value="HDc"/>
    <property type="match status" value="1"/>
</dbReference>
<organism evidence="2 4">
    <name type="scientific">Faecalibacterium prausnitzii</name>
    <dbReference type="NCBI Taxonomy" id="853"/>
    <lineage>
        <taxon>Bacteria</taxon>
        <taxon>Bacillati</taxon>
        <taxon>Bacillota</taxon>
        <taxon>Clostridia</taxon>
        <taxon>Eubacteriales</taxon>
        <taxon>Oscillospiraceae</taxon>
        <taxon>Faecalibacterium</taxon>
    </lineage>
</organism>
<dbReference type="SUPFAM" id="SSF109604">
    <property type="entry name" value="HD-domain/PDEase-like"/>
    <property type="match status" value="1"/>
</dbReference>
<dbReference type="NCBIfam" id="TIGR00277">
    <property type="entry name" value="HDIG"/>
    <property type="match status" value="1"/>
</dbReference>
<evidence type="ECO:0000313" key="2">
    <source>
        <dbReference type="EMBL" id="RCH46594.1"/>
    </source>
</evidence>
<evidence type="ECO:0000313" key="5">
    <source>
        <dbReference type="Proteomes" id="UP000260733"/>
    </source>
</evidence>
<dbReference type="EMBL" id="PXUP01000008">
    <property type="protein sequence ID" value="RCH46594.1"/>
    <property type="molecule type" value="Genomic_DNA"/>
</dbReference>
<dbReference type="InterPro" id="IPR006675">
    <property type="entry name" value="HDIG_dom"/>
</dbReference>
<reference evidence="3 5" key="2">
    <citation type="submission" date="2018-08" db="EMBL/GenBank/DDBJ databases">
        <title>A genome reference for cultivated species of the human gut microbiota.</title>
        <authorList>
            <person name="Zou Y."/>
            <person name="Xue W."/>
            <person name="Luo G."/>
        </authorList>
    </citation>
    <scope>NUCLEOTIDE SEQUENCE [LARGE SCALE GENOMIC DNA]</scope>
    <source>
        <strain evidence="3 5">AM37-13AC</strain>
    </source>
</reference>
<dbReference type="EMBL" id="QVFB01000023">
    <property type="protein sequence ID" value="RGC15929.1"/>
    <property type="molecule type" value="Genomic_DNA"/>
</dbReference>
<dbReference type="Proteomes" id="UP000252378">
    <property type="component" value="Unassembled WGS sequence"/>
</dbReference>
<sequence length="218" mass="24427">MTYKDIKHNEEVNELLKKGNQNLGLLGYTDHSQAHCVRVAETAAQILKKFGYSEHDIELARIAGYMHDIGNAINRNRHAEYGGLLANEILKQYDLSIPDRITIVSAISNHDESTGGAVDPISAALIIGDKTDVRRSRVREKPKATFDIHDRVNYAVTDQTLKINTEKKVISLNLQIDTDICSMYEYFEIFLQRMLMCRGAADMLGATFKLTANGAKVL</sequence>
<dbReference type="Proteomes" id="UP000260733">
    <property type="component" value="Unassembled WGS sequence"/>
</dbReference>
<dbReference type="PROSITE" id="PS51831">
    <property type="entry name" value="HD"/>
    <property type="match status" value="1"/>
</dbReference>
<reference evidence="2 4" key="1">
    <citation type="submission" date="2018-03" db="EMBL/GenBank/DDBJ databases">
        <title>Complete genome sequencing of Faecalibacterium prausnitzii strains isolated from the human gut.</title>
        <authorList>
            <person name="Fitzgerald B.C."/>
            <person name="Shkoporov A.N."/>
            <person name="Ross P.R."/>
            <person name="Hill C."/>
        </authorList>
    </citation>
    <scope>NUCLEOTIDE SEQUENCE [LARGE SCALE GENOMIC DNA]</scope>
    <source>
        <strain evidence="2 4">ATCC 27768</strain>
    </source>
</reference>
<dbReference type="InterPro" id="IPR003607">
    <property type="entry name" value="HD/PDEase_dom"/>
</dbReference>
<dbReference type="CDD" id="cd00077">
    <property type="entry name" value="HDc"/>
    <property type="match status" value="1"/>
</dbReference>
<accession>A0A367G966</accession>
<dbReference type="Pfam" id="PF01966">
    <property type="entry name" value="HD"/>
    <property type="match status" value="1"/>
</dbReference>
<dbReference type="GO" id="GO:0016787">
    <property type="term" value="F:hydrolase activity"/>
    <property type="evidence" value="ECO:0007669"/>
    <property type="project" value="UniProtKB-KW"/>
</dbReference>
<dbReference type="AlphaFoldDB" id="A0A367G966"/>
<dbReference type="Gene3D" id="1.10.3210.10">
    <property type="entry name" value="Hypothetical protein af1432"/>
    <property type="match status" value="1"/>
</dbReference>
<gene>
    <name evidence="2" type="ORF">C7J97_06580</name>
    <name evidence="3" type="ORF">DW855_12360</name>
</gene>
<evidence type="ECO:0000313" key="3">
    <source>
        <dbReference type="EMBL" id="RGC15929.1"/>
    </source>
</evidence>
<dbReference type="RefSeq" id="WP_113992366.1">
    <property type="nucleotide sequence ID" value="NZ_CP157369.1"/>
</dbReference>
<name>A0A367G966_9FIRM</name>
<evidence type="ECO:0000313" key="4">
    <source>
        <dbReference type="Proteomes" id="UP000252378"/>
    </source>
</evidence>